<reference evidence="6" key="1">
    <citation type="journal article" date="2020" name="Nat. Commun.">
        <title>Genome sequence of the cluster root forming white lupin.</title>
        <authorList>
            <person name="Hufnagel B."/>
            <person name="Marques A."/>
            <person name="Soriano A."/>
            <person name="Marques L."/>
            <person name="Divol F."/>
            <person name="Doumas P."/>
            <person name="Sallet E."/>
            <person name="Mancinotti D."/>
            <person name="Carrere S."/>
            <person name="Marande W."/>
            <person name="Arribat S."/>
            <person name="Keller J."/>
            <person name="Huneau C."/>
            <person name="Blein T."/>
            <person name="Aime D."/>
            <person name="Laguerre M."/>
            <person name="Taylor J."/>
            <person name="Schubert V."/>
            <person name="Nelson M."/>
            <person name="Geu-Flores F."/>
            <person name="Crespi M."/>
            <person name="Gallardo-Guerrero K."/>
            <person name="Delaux P.-M."/>
            <person name="Salse J."/>
            <person name="Berges H."/>
            <person name="Guyot R."/>
            <person name="Gouzy J."/>
            <person name="Peret B."/>
        </authorList>
    </citation>
    <scope>NUCLEOTIDE SEQUENCE [LARGE SCALE GENOMIC DNA]</scope>
    <source>
        <strain evidence="6">cv. Amiga</strain>
    </source>
</reference>
<accession>A0A6A4QSK2</accession>
<dbReference type="GO" id="GO:0003723">
    <property type="term" value="F:RNA binding"/>
    <property type="evidence" value="ECO:0007669"/>
    <property type="project" value="UniProtKB-UniRule"/>
</dbReference>
<organism evidence="5 6">
    <name type="scientific">Lupinus albus</name>
    <name type="common">White lupine</name>
    <name type="synonym">Lupinus termis</name>
    <dbReference type="NCBI Taxonomy" id="3870"/>
    <lineage>
        <taxon>Eukaryota</taxon>
        <taxon>Viridiplantae</taxon>
        <taxon>Streptophyta</taxon>
        <taxon>Embryophyta</taxon>
        <taxon>Tracheophyta</taxon>
        <taxon>Spermatophyta</taxon>
        <taxon>Magnoliopsida</taxon>
        <taxon>eudicotyledons</taxon>
        <taxon>Gunneridae</taxon>
        <taxon>Pentapetalae</taxon>
        <taxon>rosids</taxon>
        <taxon>fabids</taxon>
        <taxon>Fabales</taxon>
        <taxon>Fabaceae</taxon>
        <taxon>Papilionoideae</taxon>
        <taxon>50 kb inversion clade</taxon>
        <taxon>genistoids sensu lato</taxon>
        <taxon>core genistoids</taxon>
        <taxon>Genisteae</taxon>
        <taxon>Lupinus</taxon>
    </lineage>
</organism>
<dbReference type="SMART" id="SM00360">
    <property type="entry name" value="RRM"/>
    <property type="match status" value="1"/>
</dbReference>
<dbReference type="AlphaFoldDB" id="A0A6A4QSK2"/>
<feature type="region of interest" description="Disordered" evidence="3">
    <location>
        <begin position="149"/>
        <end position="206"/>
    </location>
</feature>
<dbReference type="OrthoDB" id="439808at2759"/>
<sequence>MASGDAEYRAFVGGLAWATDSESLEKAFSPYGFGSHTITIWISCYPILICDFSPICLRYLLLFFILVTIINDRETGRSRGFGFVTFASEQSLKDAIEALNGQDLDGRNITVNEAQARGSGGGGGGGRGGGGYGGGGYGGGRREGGGGGYGGGGYGGGRREGGGGGYNRNGGGGGYGGGGYGGGRDSGYGGERYNRGGGESDGGWRN</sequence>
<protein>
    <submittedName>
        <fullName evidence="5">Putative RNA recognition motif domain-containing protein</fullName>
    </submittedName>
</protein>
<evidence type="ECO:0000256" key="1">
    <source>
        <dbReference type="ARBA" id="ARBA00022884"/>
    </source>
</evidence>
<dbReference type="InterPro" id="IPR052462">
    <property type="entry name" value="SLIRP/GR-RBP-like"/>
</dbReference>
<dbReference type="Pfam" id="PF00076">
    <property type="entry name" value="RRM_1"/>
    <property type="match status" value="1"/>
</dbReference>
<gene>
    <name evidence="5" type="ORF">Lalb_Chr03g0025651</name>
</gene>
<keyword evidence="6" id="KW-1185">Reference proteome</keyword>
<proteinExistence type="predicted"/>
<dbReference type="Proteomes" id="UP000447434">
    <property type="component" value="Chromosome 3"/>
</dbReference>
<comment type="caution">
    <text evidence="5">The sequence shown here is derived from an EMBL/GenBank/DDBJ whole genome shotgun (WGS) entry which is preliminary data.</text>
</comment>
<name>A0A6A4QSK2_LUPAL</name>
<dbReference type="InterPro" id="IPR035979">
    <property type="entry name" value="RBD_domain_sf"/>
</dbReference>
<evidence type="ECO:0000256" key="2">
    <source>
        <dbReference type="PROSITE-ProRule" id="PRU00176"/>
    </source>
</evidence>
<keyword evidence="1 2" id="KW-0694">RNA-binding</keyword>
<dbReference type="InterPro" id="IPR012677">
    <property type="entry name" value="Nucleotide-bd_a/b_plait_sf"/>
</dbReference>
<dbReference type="InterPro" id="IPR000504">
    <property type="entry name" value="RRM_dom"/>
</dbReference>
<dbReference type="PANTHER" id="PTHR48027">
    <property type="entry name" value="HETEROGENEOUS NUCLEAR RIBONUCLEOPROTEIN 87F-RELATED"/>
    <property type="match status" value="1"/>
</dbReference>
<evidence type="ECO:0000313" key="5">
    <source>
        <dbReference type="EMBL" id="KAE9616513.1"/>
    </source>
</evidence>
<evidence type="ECO:0000313" key="6">
    <source>
        <dbReference type="Proteomes" id="UP000447434"/>
    </source>
</evidence>
<feature type="domain" description="RRM" evidence="4">
    <location>
        <begin position="8"/>
        <end position="116"/>
    </location>
</feature>
<evidence type="ECO:0000259" key="4">
    <source>
        <dbReference type="PROSITE" id="PS50102"/>
    </source>
</evidence>
<evidence type="ECO:0000256" key="3">
    <source>
        <dbReference type="SAM" id="MobiDB-lite"/>
    </source>
</evidence>
<dbReference type="SUPFAM" id="SSF54928">
    <property type="entry name" value="RNA-binding domain, RBD"/>
    <property type="match status" value="1"/>
</dbReference>
<dbReference type="PROSITE" id="PS50102">
    <property type="entry name" value="RRM"/>
    <property type="match status" value="1"/>
</dbReference>
<dbReference type="Gene3D" id="3.30.70.330">
    <property type="match status" value="1"/>
</dbReference>
<dbReference type="EMBL" id="WOCE01000003">
    <property type="protein sequence ID" value="KAE9616513.1"/>
    <property type="molecule type" value="Genomic_DNA"/>
</dbReference>